<keyword evidence="4 9" id="KW-0067">ATP-binding</keyword>
<comment type="caution">
    <text evidence="11">The sequence shown here is derived from an EMBL/GenBank/DDBJ whole genome shotgun (WGS) entry which is preliminary data.</text>
</comment>
<name>A0AAD8T220_LOLMU</name>
<dbReference type="GO" id="GO:0006437">
    <property type="term" value="P:tyrosyl-tRNA aminoacylation"/>
    <property type="evidence" value="ECO:0007669"/>
    <property type="project" value="TreeGrafter"/>
</dbReference>
<evidence type="ECO:0000256" key="8">
    <source>
        <dbReference type="ARBA" id="ARBA00048248"/>
    </source>
</evidence>
<evidence type="ECO:0000256" key="2">
    <source>
        <dbReference type="ARBA" id="ARBA00022598"/>
    </source>
</evidence>
<evidence type="ECO:0000256" key="6">
    <source>
        <dbReference type="ARBA" id="ARBA00023146"/>
    </source>
</evidence>
<organism evidence="11 12">
    <name type="scientific">Lolium multiflorum</name>
    <name type="common">Italian ryegrass</name>
    <name type="synonym">Lolium perenne subsp. multiflorum</name>
    <dbReference type="NCBI Taxonomy" id="4521"/>
    <lineage>
        <taxon>Eukaryota</taxon>
        <taxon>Viridiplantae</taxon>
        <taxon>Streptophyta</taxon>
        <taxon>Embryophyta</taxon>
        <taxon>Tracheophyta</taxon>
        <taxon>Spermatophyta</taxon>
        <taxon>Magnoliopsida</taxon>
        <taxon>Liliopsida</taxon>
        <taxon>Poales</taxon>
        <taxon>Poaceae</taxon>
        <taxon>BOP clade</taxon>
        <taxon>Pooideae</taxon>
        <taxon>Poodae</taxon>
        <taxon>Poeae</taxon>
        <taxon>Poeae Chloroplast Group 2 (Poeae type)</taxon>
        <taxon>Loliodinae</taxon>
        <taxon>Loliinae</taxon>
        <taxon>Lolium</taxon>
    </lineage>
</organism>
<feature type="compositionally biased region" description="Basic and acidic residues" evidence="10">
    <location>
        <begin position="8"/>
        <end position="22"/>
    </location>
</feature>
<proteinExistence type="inferred from homology"/>
<evidence type="ECO:0000313" key="12">
    <source>
        <dbReference type="Proteomes" id="UP001231189"/>
    </source>
</evidence>
<evidence type="ECO:0000256" key="3">
    <source>
        <dbReference type="ARBA" id="ARBA00022741"/>
    </source>
</evidence>
<dbReference type="EMBL" id="JAUUTY010000003">
    <property type="protein sequence ID" value="KAK1668491.1"/>
    <property type="molecule type" value="Genomic_DNA"/>
</dbReference>
<accession>A0AAD8T220</accession>
<keyword evidence="5 9" id="KW-0648">Protein biosynthesis</keyword>
<protein>
    <recommendedName>
        <fullName evidence="1">tyrosine--tRNA ligase</fullName>
        <ecNumber evidence="1">6.1.1.1</ecNumber>
    </recommendedName>
    <alternativeName>
        <fullName evidence="7">Tyrosyl-tRNA synthetase</fullName>
    </alternativeName>
</protein>
<dbReference type="SUPFAM" id="SSF52374">
    <property type="entry name" value="Nucleotidylyl transferase"/>
    <property type="match status" value="1"/>
</dbReference>
<evidence type="ECO:0000256" key="4">
    <source>
        <dbReference type="ARBA" id="ARBA00022840"/>
    </source>
</evidence>
<dbReference type="Proteomes" id="UP001231189">
    <property type="component" value="Unassembled WGS sequence"/>
</dbReference>
<evidence type="ECO:0000256" key="5">
    <source>
        <dbReference type="ARBA" id="ARBA00022917"/>
    </source>
</evidence>
<reference evidence="11" key="1">
    <citation type="submission" date="2023-07" db="EMBL/GenBank/DDBJ databases">
        <title>A chromosome-level genome assembly of Lolium multiflorum.</title>
        <authorList>
            <person name="Chen Y."/>
            <person name="Copetti D."/>
            <person name="Kolliker R."/>
            <person name="Studer B."/>
        </authorList>
    </citation>
    <scope>NUCLEOTIDE SEQUENCE</scope>
    <source>
        <strain evidence="11">02402/16</strain>
        <tissue evidence="11">Leaf</tissue>
    </source>
</reference>
<dbReference type="GO" id="GO:0004831">
    <property type="term" value="F:tyrosine-tRNA ligase activity"/>
    <property type="evidence" value="ECO:0007669"/>
    <property type="project" value="UniProtKB-EC"/>
</dbReference>
<comment type="similarity">
    <text evidence="9">Belongs to the class-I aminoacyl-tRNA synthetase family.</text>
</comment>
<dbReference type="PANTHER" id="PTHR46264:SF4">
    <property type="entry name" value="TYROSINE--TRNA LIGASE, CYTOPLASMIC"/>
    <property type="match status" value="1"/>
</dbReference>
<dbReference type="Pfam" id="PF00579">
    <property type="entry name" value="tRNA-synt_1b"/>
    <property type="match status" value="1"/>
</dbReference>
<keyword evidence="6 9" id="KW-0030">Aminoacyl-tRNA synthetase</keyword>
<dbReference type="GO" id="GO:0005737">
    <property type="term" value="C:cytoplasm"/>
    <property type="evidence" value="ECO:0007669"/>
    <property type="project" value="TreeGrafter"/>
</dbReference>
<evidence type="ECO:0000256" key="9">
    <source>
        <dbReference type="RuleBase" id="RU363036"/>
    </source>
</evidence>
<comment type="catalytic activity">
    <reaction evidence="8">
        <text>tRNA(Tyr) + L-tyrosine + ATP = L-tyrosyl-tRNA(Tyr) + AMP + diphosphate + H(+)</text>
        <dbReference type="Rhea" id="RHEA:10220"/>
        <dbReference type="Rhea" id="RHEA-COMP:9706"/>
        <dbReference type="Rhea" id="RHEA-COMP:9707"/>
        <dbReference type="ChEBI" id="CHEBI:15378"/>
        <dbReference type="ChEBI" id="CHEBI:30616"/>
        <dbReference type="ChEBI" id="CHEBI:33019"/>
        <dbReference type="ChEBI" id="CHEBI:58315"/>
        <dbReference type="ChEBI" id="CHEBI:78442"/>
        <dbReference type="ChEBI" id="CHEBI:78536"/>
        <dbReference type="ChEBI" id="CHEBI:456215"/>
        <dbReference type="EC" id="6.1.1.1"/>
    </reaction>
</comment>
<keyword evidence="3 9" id="KW-0547">Nucleotide-binding</keyword>
<dbReference type="InterPro" id="IPR014729">
    <property type="entry name" value="Rossmann-like_a/b/a_fold"/>
</dbReference>
<dbReference type="EC" id="6.1.1.1" evidence="1"/>
<evidence type="ECO:0000256" key="10">
    <source>
        <dbReference type="SAM" id="MobiDB-lite"/>
    </source>
</evidence>
<keyword evidence="12" id="KW-1185">Reference proteome</keyword>
<evidence type="ECO:0000256" key="1">
    <source>
        <dbReference type="ARBA" id="ARBA00013160"/>
    </source>
</evidence>
<dbReference type="InterPro" id="IPR002305">
    <property type="entry name" value="aa-tRNA-synth_Ic"/>
</dbReference>
<evidence type="ECO:0000256" key="7">
    <source>
        <dbReference type="ARBA" id="ARBA00033323"/>
    </source>
</evidence>
<dbReference type="InterPro" id="IPR050489">
    <property type="entry name" value="Tyr-tRNA_synthase"/>
</dbReference>
<dbReference type="GO" id="GO:0005524">
    <property type="term" value="F:ATP binding"/>
    <property type="evidence" value="ECO:0007669"/>
    <property type="project" value="UniProtKB-KW"/>
</dbReference>
<gene>
    <name evidence="11" type="ORF">QYE76_056650</name>
</gene>
<evidence type="ECO:0000313" key="11">
    <source>
        <dbReference type="EMBL" id="KAK1668491.1"/>
    </source>
</evidence>
<dbReference type="PANTHER" id="PTHR46264">
    <property type="entry name" value="TYROSINE-TRNA LIGASE"/>
    <property type="match status" value="1"/>
</dbReference>
<keyword evidence="2 9" id="KW-0436">Ligase</keyword>
<sequence length="132" mass="15311">MEVVGAPAREEERGSSAREDRKTPALRMMWAAGRRQWKGREQMMGDVRCCTIMGRADNEELTAAQIFYPCMQCADIFFLKADICQLGMDQRKVNMLAREYCDDIKRKHKPIILSHRILICHCCAVNVCSYYR</sequence>
<feature type="region of interest" description="Disordered" evidence="10">
    <location>
        <begin position="1"/>
        <end position="22"/>
    </location>
</feature>
<dbReference type="Gene3D" id="3.40.50.620">
    <property type="entry name" value="HUPs"/>
    <property type="match status" value="2"/>
</dbReference>
<dbReference type="AlphaFoldDB" id="A0AAD8T220"/>